<protein>
    <submittedName>
        <fullName evidence="1">DNA modification methylase</fullName>
    </submittedName>
</protein>
<name>A0ABT6XWU0_ALISE</name>
<proteinExistence type="predicted"/>
<dbReference type="InterPro" id="IPR029063">
    <property type="entry name" value="SAM-dependent_MTases_sf"/>
</dbReference>
<dbReference type="GO" id="GO:0008168">
    <property type="term" value="F:methyltransferase activity"/>
    <property type="evidence" value="ECO:0007669"/>
    <property type="project" value="UniProtKB-KW"/>
</dbReference>
<dbReference type="Gene3D" id="3.40.50.150">
    <property type="entry name" value="Vaccinia Virus protein VP39"/>
    <property type="match status" value="2"/>
</dbReference>
<dbReference type="SUPFAM" id="SSF53335">
    <property type="entry name" value="S-adenosyl-L-methionine-dependent methyltransferases"/>
    <property type="match status" value="3"/>
</dbReference>
<keyword evidence="1" id="KW-0808">Transferase</keyword>
<dbReference type="GO" id="GO:0032259">
    <property type="term" value="P:methylation"/>
    <property type="evidence" value="ECO:0007669"/>
    <property type="project" value="UniProtKB-KW"/>
</dbReference>
<dbReference type="RefSeq" id="WP_283203112.1">
    <property type="nucleotide sequence ID" value="NZ_JASGCB010000005.1"/>
</dbReference>
<reference evidence="1 2" key="1">
    <citation type="submission" date="2023-04" db="EMBL/GenBank/DDBJ databases">
        <title>A. sendaiensis sub sp. chiapanensis a novel subspecie with specific adaptation in bacterial cell wall isolated from an active volcano.</title>
        <authorList>
            <person name="Alvarez Gutierrez P.E."/>
            <person name="Ortiz Cortes L.Y."/>
        </authorList>
    </citation>
    <scope>NUCLEOTIDE SEQUENCE [LARGE SCALE GENOMIC DNA]</scope>
    <source>
        <strain evidence="1 2">PA2</strain>
    </source>
</reference>
<accession>A0ABT6XWU0</accession>
<evidence type="ECO:0000313" key="2">
    <source>
        <dbReference type="Proteomes" id="UP001529245"/>
    </source>
</evidence>
<sequence>MKSLPQPTDAGLLRDLDQLAQPRTSHPWARLNAISPYYTMFPLSFPLQVLRGARPDWVLDPFCGRGTTNYAARVLGFPTVGVDVNPIAAAIAQAKLVSATAEGVANRCRAILASGEPRDVPEGAFWQACFHPRTLQDICRLREALAGAEAEEDVLLRALVLGVLHGPRNKGLPSYLSNQMPRTYATKPDAAVRFWRRKGLEPVYVNVLDVIERRARYLLAHLPAKVPGHIRLADSRALAPEDFAMRFRYVITSPPYFGMKTYVSDHWLRNWFLGGPPHVDYASDPQLGRSSLPAFIEGLREVWTRVSQVCEPGALLVVRFGAIPSYEVDPVEVLRASLRGTPWKERRLSDAGSASNGRRQADQFQFVRSRAALEVDLYASLEEA</sequence>
<dbReference type="Proteomes" id="UP001529245">
    <property type="component" value="Unassembled WGS sequence"/>
</dbReference>
<evidence type="ECO:0000313" key="1">
    <source>
        <dbReference type="EMBL" id="MDI9259558.1"/>
    </source>
</evidence>
<gene>
    <name evidence="1" type="ORF">QID03_05100</name>
</gene>
<comment type="caution">
    <text evidence="1">The sequence shown here is derived from an EMBL/GenBank/DDBJ whole genome shotgun (WGS) entry which is preliminary data.</text>
</comment>
<keyword evidence="2" id="KW-1185">Reference proteome</keyword>
<organism evidence="1 2">
    <name type="scientific">Alicyclobacillus sendaiensis PA2</name>
    <dbReference type="NCBI Taxonomy" id="3029425"/>
    <lineage>
        <taxon>Bacteria</taxon>
        <taxon>Bacillati</taxon>
        <taxon>Bacillota</taxon>
        <taxon>Bacilli</taxon>
        <taxon>Bacillales</taxon>
        <taxon>Alicyclobacillaceae</taxon>
        <taxon>Alicyclobacillus</taxon>
    </lineage>
</organism>
<dbReference type="EMBL" id="JASGCB010000005">
    <property type="protein sequence ID" value="MDI9259558.1"/>
    <property type="molecule type" value="Genomic_DNA"/>
</dbReference>
<keyword evidence="1" id="KW-0489">Methyltransferase</keyword>